<dbReference type="Proteomes" id="UP000018538">
    <property type="component" value="Unassembled WGS sequence"/>
</dbReference>
<feature type="transmembrane region" description="Helical" evidence="1">
    <location>
        <begin position="232"/>
        <end position="251"/>
    </location>
</feature>
<dbReference type="InterPro" id="IPR006477">
    <property type="entry name" value="Yir_bir_cir"/>
</dbReference>
<evidence type="ECO:0000256" key="1">
    <source>
        <dbReference type="SAM" id="Phobius"/>
    </source>
</evidence>
<keyword evidence="1" id="KW-1133">Transmembrane helix</keyword>
<organism evidence="2 3">
    <name type="scientific">Plasmodium yoelii 17X</name>
    <dbReference type="NCBI Taxonomy" id="1323249"/>
    <lineage>
        <taxon>Eukaryota</taxon>
        <taxon>Sar</taxon>
        <taxon>Alveolata</taxon>
        <taxon>Apicomplexa</taxon>
        <taxon>Aconoidasida</taxon>
        <taxon>Haemosporida</taxon>
        <taxon>Plasmodiidae</taxon>
        <taxon>Plasmodium</taxon>
        <taxon>Plasmodium (Vinckeia)</taxon>
    </lineage>
</organism>
<proteinExistence type="predicted"/>
<gene>
    <name evidence="2" type="ORF">YYC_02115</name>
</gene>
<reference evidence="2 3" key="1">
    <citation type="submission" date="2013-11" db="EMBL/GenBank/DDBJ databases">
        <title>The Genome Sequence of Plasmodium yoelii 17X.</title>
        <authorList>
            <consortium name="The Broad Institute Genomics Platform"/>
            <consortium name="The Broad Institute Genome Sequencing Center for Infectious Disease"/>
            <person name="Neafsey D."/>
            <person name="Adams J."/>
            <person name="Walker B."/>
            <person name="Young S.K."/>
            <person name="Zeng Q."/>
            <person name="Gargeya S."/>
            <person name="Fitzgerald M."/>
            <person name="Haas B."/>
            <person name="Abouelleil A."/>
            <person name="Alvarado L."/>
            <person name="Chapman S.B."/>
            <person name="Gainer-Dewar J."/>
            <person name="Goldberg J."/>
            <person name="Griggs A."/>
            <person name="Gujja S."/>
            <person name="Hansen M."/>
            <person name="Howarth C."/>
            <person name="Imamovic A."/>
            <person name="Ireland A."/>
            <person name="Larimer J."/>
            <person name="McCowan C."/>
            <person name="Murphy C."/>
            <person name="Pearson M."/>
            <person name="Poon T.W."/>
            <person name="Priest M."/>
            <person name="Roberts A."/>
            <person name="Saif S."/>
            <person name="Shea T."/>
            <person name="Sykes S."/>
            <person name="Wortman J."/>
            <person name="Nusbaum C."/>
            <person name="Birren B."/>
        </authorList>
    </citation>
    <scope>NUCLEOTIDE SEQUENCE [LARGE SCALE GENOMIC DNA]</scope>
    <source>
        <strain evidence="2 3">17X</strain>
    </source>
</reference>
<accession>V7PPF9</accession>
<feature type="transmembrane region" description="Helical" evidence="1">
    <location>
        <begin position="509"/>
        <end position="534"/>
    </location>
</feature>
<dbReference type="Pfam" id="PF06022">
    <property type="entry name" value="Cir_Bir_Yir"/>
    <property type="match status" value="2"/>
</dbReference>
<evidence type="ECO:0000313" key="2">
    <source>
        <dbReference type="EMBL" id="ETB60860.1"/>
    </source>
</evidence>
<keyword evidence="3" id="KW-1185">Reference proteome</keyword>
<sequence length="556" mass="63893">MSKELCDIINGADNNFVDDPNKPKDHNSMSYYNFYCLDNECDTYDKIVISTFITLLNLFDGISDEDFESDKLAEYAILWLSYRLNQKTESEIITLNNFYTFYIGDNSQYKDNISTNNKINKDIIEKQISSMDIDIKDISNFYDAFKSLCNMYSEFDPAKSTECKTCLETAGELVEKYEKLKNALDIHKGSSYYNLLSSLSNDYKIFENKYNNKCNNYSQFVACPRSSVTKNIIIPIAIIFVAASILLVVSYKCESFLSVWDAFPDKLTKTNEYHEFNYGNFLNSYCFNNECKGDLEKINAGCLFLLNKFFGSSGLSNKAKNNINFVDYIMTWLIYMLSLKSNPDKNSLKHFYTTFIKSDFKYISTVDHVKGCSNFKDIIENRHTLTNDDMDNKIISELYNAFKLLCEMYTDFDENTSNCKKCSENAIKFAEKYNELNGDSNNTNGSSYNKILSTLSTDYDNFKIYCSKKGGTCNNFPSLPPIKTEENDALSSGLFSEDASSSSSIGNKLFTVLSIFGAIAFLLGISYKYSLFGFRKRFQKQKLREKLKNIKKRINH</sequence>
<keyword evidence="1" id="KW-0472">Membrane</keyword>
<dbReference type="NCBIfam" id="TIGR01590">
    <property type="entry name" value="yir-bir-cir_Pla"/>
    <property type="match status" value="2"/>
</dbReference>
<dbReference type="AlphaFoldDB" id="V7PPF9"/>
<name>V7PPF9_PLAYE</name>
<dbReference type="EMBL" id="KI635741">
    <property type="protein sequence ID" value="ETB60860.1"/>
    <property type="molecule type" value="Genomic_DNA"/>
</dbReference>
<keyword evidence="1" id="KW-0812">Transmembrane</keyword>
<evidence type="ECO:0000313" key="3">
    <source>
        <dbReference type="Proteomes" id="UP000018538"/>
    </source>
</evidence>
<protein>
    <submittedName>
        <fullName evidence="2">Uncharacterized protein</fullName>
    </submittedName>
</protein>